<dbReference type="SUPFAM" id="SSF51182">
    <property type="entry name" value="RmlC-like cupins"/>
    <property type="match status" value="1"/>
</dbReference>
<sequence>MIKDLIKHYQLLPHPEGGYYKETYRSAENIPVSALPNRFSGDRSYGTAIYFLLLKDLFSAFHRIQSDECWHFYEGDSLHVHVLHSNGNYELIRLGRNTSKGEVYQAIVPAGAWFASESIGEYSFVGCTVAPGFDFADFELANAGRLKADHPERTALIERLCRQ</sequence>
<evidence type="ECO:0000259" key="1">
    <source>
        <dbReference type="Pfam" id="PF06172"/>
    </source>
</evidence>
<accession>A0A1G9UN71</accession>
<feature type="domain" description="DUF985" evidence="1">
    <location>
        <begin position="4"/>
        <end position="141"/>
    </location>
</feature>
<dbReference type="InterPro" id="IPR011051">
    <property type="entry name" value="RmlC_Cupin_sf"/>
</dbReference>
<dbReference type="STRING" id="990371.SAMN05421813_11715"/>
<evidence type="ECO:0000313" key="3">
    <source>
        <dbReference type="Proteomes" id="UP000199226"/>
    </source>
</evidence>
<dbReference type="RefSeq" id="WP_090705221.1">
    <property type="nucleotide sequence ID" value="NZ_FNHH01000017.1"/>
</dbReference>
<proteinExistence type="predicted"/>
<dbReference type="InterPro" id="IPR039935">
    <property type="entry name" value="YML079W-like"/>
</dbReference>
<dbReference type="InterPro" id="IPR009327">
    <property type="entry name" value="Cupin_DUF985"/>
</dbReference>
<dbReference type="PANTHER" id="PTHR33387">
    <property type="entry name" value="RMLC-LIKE JELLY ROLL FOLD PROTEIN"/>
    <property type="match status" value="1"/>
</dbReference>
<dbReference type="Proteomes" id="UP000199226">
    <property type="component" value="Unassembled WGS sequence"/>
</dbReference>
<name>A0A1G9UN71_9SPHI</name>
<dbReference type="Gene3D" id="2.60.120.10">
    <property type="entry name" value="Jelly Rolls"/>
    <property type="match status" value="1"/>
</dbReference>
<dbReference type="PANTHER" id="PTHR33387:SF3">
    <property type="entry name" value="DUF985 DOMAIN-CONTAINING PROTEIN"/>
    <property type="match status" value="1"/>
</dbReference>
<dbReference type="OrthoDB" id="9798288at2"/>
<dbReference type="Pfam" id="PF06172">
    <property type="entry name" value="Cupin_5"/>
    <property type="match status" value="1"/>
</dbReference>
<gene>
    <name evidence="2" type="ORF">SAMN05421813_11715</name>
</gene>
<organism evidence="2 3">
    <name type="scientific">Daejeonella rubra</name>
    <dbReference type="NCBI Taxonomy" id="990371"/>
    <lineage>
        <taxon>Bacteria</taxon>
        <taxon>Pseudomonadati</taxon>
        <taxon>Bacteroidota</taxon>
        <taxon>Sphingobacteriia</taxon>
        <taxon>Sphingobacteriales</taxon>
        <taxon>Sphingobacteriaceae</taxon>
        <taxon>Daejeonella</taxon>
    </lineage>
</organism>
<dbReference type="InterPro" id="IPR014710">
    <property type="entry name" value="RmlC-like_jellyroll"/>
</dbReference>
<dbReference type="EMBL" id="FNHH01000017">
    <property type="protein sequence ID" value="SDM61341.1"/>
    <property type="molecule type" value="Genomic_DNA"/>
</dbReference>
<dbReference type="CDD" id="cd06121">
    <property type="entry name" value="cupin_YML079wp"/>
    <property type="match status" value="1"/>
</dbReference>
<evidence type="ECO:0000313" key="2">
    <source>
        <dbReference type="EMBL" id="SDM61341.1"/>
    </source>
</evidence>
<protein>
    <recommendedName>
        <fullName evidence="1">DUF985 domain-containing protein</fullName>
    </recommendedName>
</protein>
<dbReference type="AlphaFoldDB" id="A0A1G9UN71"/>
<keyword evidence="3" id="KW-1185">Reference proteome</keyword>
<reference evidence="3" key="1">
    <citation type="submission" date="2016-10" db="EMBL/GenBank/DDBJ databases">
        <authorList>
            <person name="Varghese N."/>
            <person name="Submissions S."/>
        </authorList>
    </citation>
    <scope>NUCLEOTIDE SEQUENCE [LARGE SCALE GENOMIC DNA]</scope>
    <source>
        <strain evidence="3">DSM 24536</strain>
    </source>
</reference>